<evidence type="ECO:0000256" key="1">
    <source>
        <dbReference type="ARBA" id="ARBA00001974"/>
    </source>
</evidence>
<accession>A0ABR4EF57</accession>
<evidence type="ECO:0000313" key="7">
    <source>
        <dbReference type="EMBL" id="KAL2281084.1"/>
    </source>
</evidence>
<evidence type="ECO:0000256" key="4">
    <source>
        <dbReference type="ARBA" id="ARBA00023002"/>
    </source>
</evidence>
<evidence type="ECO:0000259" key="6">
    <source>
        <dbReference type="Pfam" id="PF01494"/>
    </source>
</evidence>
<comment type="cofactor">
    <cofactor evidence="1">
        <name>FAD</name>
        <dbReference type="ChEBI" id="CHEBI:57692"/>
    </cofactor>
</comment>
<protein>
    <recommendedName>
        <fullName evidence="6">FAD-binding domain-containing protein</fullName>
    </recommendedName>
</protein>
<organism evidence="7 8">
    <name type="scientific">Diaporthe vaccinii</name>
    <dbReference type="NCBI Taxonomy" id="105482"/>
    <lineage>
        <taxon>Eukaryota</taxon>
        <taxon>Fungi</taxon>
        <taxon>Dikarya</taxon>
        <taxon>Ascomycota</taxon>
        <taxon>Pezizomycotina</taxon>
        <taxon>Sordariomycetes</taxon>
        <taxon>Sordariomycetidae</taxon>
        <taxon>Diaporthales</taxon>
        <taxon>Diaporthaceae</taxon>
        <taxon>Diaporthe</taxon>
        <taxon>Diaporthe eres species complex</taxon>
    </lineage>
</organism>
<feature type="domain" description="FAD-binding" evidence="6">
    <location>
        <begin position="94"/>
        <end position="157"/>
    </location>
</feature>
<evidence type="ECO:0000313" key="8">
    <source>
        <dbReference type="Proteomes" id="UP001600888"/>
    </source>
</evidence>
<keyword evidence="2" id="KW-0285">Flavoprotein</keyword>
<reference evidence="7 8" key="1">
    <citation type="submission" date="2024-03" db="EMBL/GenBank/DDBJ databases">
        <title>A high-quality draft genome sequence of Diaporthe vaccinii, a causative agent of upright dieback and viscid rot disease in cranberry plants.</title>
        <authorList>
            <person name="Sarrasin M."/>
            <person name="Lang B.F."/>
            <person name="Burger G."/>
        </authorList>
    </citation>
    <scope>NUCLEOTIDE SEQUENCE [LARGE SCALE GENOMIC DNA]</scope>
    <source>
        <strain evidence="7 8">IS7</strain>
    </source>
</reference>
<dbReference type="Proteomes" id="UP001600888">
    <property type="component" value="Unassembled WGS sequence"/>
</dbReference>
<dbReference type="PRINTS" id="PR00420">
    <property type="entry name" value="RNGMNOXGNASE"/>
</dbReference>
<dbReference type="Pfam" id="PF01494">
    <property type="entry name" value="FAD_binding_3"/>
    <property type="match status" value="1"/>
</dbReference>
<dbReference type="InterPro" id="IPR002938">
    <property type="entry name" value="FAD-bd"/>
</dbReference>
<dbReference type="EMBL" id="JBAWTH010000059">
    <property type="protein sequence ID" value="KAL2281084.1"/>
    <property type="molecule type" value="Genomic_DNA"/>
</dbReference>
<dbReference type="Gene3D" id="3.50.50.60">
    <property type="entry name" value="FAD/NAD(P)-binding domain"/>
    <property type="match status" value="1"/>
</dbReference>
<keyword evidence="4" id="KW-0560">Oxidoreductase</keyword>
<comment type="caution">
    <text evidence="7">The sequence shown here is derived from an EMBL/GenBank/DDBJ whole genome shotgun (WGS) entry which is preliminary data.</text>
</comment>
<dbReference type="InterPro" id="IPR036188">
    <property type="entry name" value="FAD/NAD-bd_sf"/>
</dbReference>
<keyword evidence="5" id="KW-0503">Monooxygenase</keyword>
<name>A0ABR4EF57_9PEZI</name>
<dbReference type="PANTHER" id="PTHR47178">
    <property type="entry name" value="MONOOXYGENASE, FAD-BINDING"/>
    <property type="match status" value="1"/>
</dbReference>
<evidence type="ECO:0000256" key="3">
    <source>
        <dbReference type="ARBA" id="ARBA00022827"/>
    </source>
</evidence>
<dbReference type="PANTHER" id="PTHR47178:SF6">
    <property type="entry name" value="FAD-BINDING DOMAIN-CONTAINING PROTEIN"/>
    <property type="match status" value="1"/>
</dbReference>
<evidence type="ECO:0000256" key="2">
    <source>
        <dbReference type="ARBA" id="ARBA00022630"/>
    </source>
</evidence>
<keyword evidence="3" id="KW-0274">FAD</keyword>
<evidence type="ECO:0000256" key="5">
    <source>
        <dbReference type="ARBA" id="ARBA00023033"/>
    </source>
</evidence>
<sequence>MINFPLGNYTADEARLLQTLHPIFKIAAHPERPGNAILAALDIEDSDDPTSWKFQNYIGWWGPPYAKDLQDMKTRVSIPIYPGQQWSPDMPWDNRGGRVTLAGDAAHSMVPQRGQGLNNAMKDAANLVIAIKEALSTREKTLKDAIDAYESEMKSRGVREVNLSLEQARKASNSKAIRDSPIFKIGWKPGEIKNETKQGEVSARS</sequence>
<gene>
    <name evidence="7" type="ORF">FJTKL_11764</name>
</gene>
<proteinExistence type="predicted"/>
<keyword evidence="8" id="KW-1185">Reference proteome</keyword>
<dbReference type="SUPFAM" id="SSF51905">
    <property type="entry name" value="FAD/NAD(P)-binding domain"/>
    <property type="match status" value="1"/>
</dbReference>